<dbReference type="EMBL" id="LJFO01000018">
    <property type="protein sequence ID" value="KPG04080.1"/>
    <property type="molecule type" value="Genomic_DNA"/>
</dbReference>
<sequence length="307" mass="35301">MQHFNVICCNVACVTDVEHSPAELTPATEPGTPRNSAIGPGSLVWRIFGQRTLWLLAPYTGTLQNMHPAVGQSLQQVSNFLDDPMDRFLRSIPPIMGVIYDDPESRTGQLVRDFHREVKGELPDGSRYHALDPDTFWWTHATFIDAVISLEEFFGTPLTCAQKDQMIREGVTWWQQYGLSMRPVIDNYADFRAYWDHMHDHVLESNKTTEFAVGRLGKIAIPKTFPVPIPEPAWNLLIEPLARRMTPWLMSAMMTPRGREILDLSWSRRDQRLFSLLQAIVRTAWPRVPRRLKYFPRAYAGIQRLGL</sequence>
<evidence type="ECO:0000313" key="5">
    <source>
        <dbReference type="Proteomes" id="UP000037962"/>
    </source>
</evidence>
<evidence type="ECO:0000313" key="2">
    <source>
        <dbReference type="EMBL" id="KPG04080.1"/>
    </source>
</evidence>
<accession>A0A7V8RUG6</accession>
<dbReference type="EMBL" id="LJFS01000048">
    <property type="protein sequence ID" value="KPG26120.1"/>
    <property type="molecule type" value="Genomic_DNA"/>
</dbReference>
<dbReference type="Pfam" id="PF09995">
    <property type="entry name" value="MPAB_Lcp_cat"/>
    <property type="match status" value="1"/>
</dbReference>
<dbReference type="GO" id="GO:0016491">
    <property type="term" value="F:oxidoreductase activity"/>
    <property type="evidence" value="ECO:0007669"/>
    <property type="project" value="InterPro"/>
</dbReference>
<dbReference type="InterPro" id="IPR018713">
    <property type="entry name" value="MPAB/Lcp_cat_dom"/>
</dbReference>
<dbReference type="PANTHER" id="PTHR36151">
    <property type="entry name" value="BLR2777 PROTEIN"/>
    <property type="match status" value="1"/>
</dbReference>
<dbReference type="PANTHER" id="PTHR36151:SF3">
    <property type="entry name" value="ER-BOUND OXYGENASE MPAB_MPAB'_RUBBER OXYGENASE CATALYTIC DOMAIN-CONTAINING PROTEIN"/>
    <property type="match status" value="1"/>
</dbReference>
<dbReference type="Proteomes" id="UP000037962">
    <property type="component" value="Unassembled WGS sequence"/>
</dbReference>
<evidence type="ECO:0000259" key="1">
    <source>
        <dbReference type="Pfam" id="PF09995"/>
    </source>
</evidence>
<comment type="caution">
    <text evidence="2">The sequence shown here is derived from an EMBL/GenBank/DDBJ whole genome shotgun (WGS) entry which is preliminary data.</text>
</comment>
<dbReference type="Proteomes" id="UP000037843">
    <property type="component" value="Unassembled WGS sequence"/>
</dbReference>
<evidence type="ECO:0000313" key="4">
    <source>
        <dbReference type="Proteomes" id="UP000037843"/>
    </source>
</evidence>
<keyword evidence="5" id="KW-1185">Reference proteome</keyword>
<proteinExistence type="predicted"/>
<protein>
    <recommendedName>
        <fullName evidence="1">ER-bound oxygenase mpaB/mpaB'/Rubber oxygenase catalytic domain-containing protein</fullName>
    </recommendedName>
</protein>
<dbReference type="AlphaFoldDB" id="A0A7V8RUG6"/>
<organism evidence="2 4">
    <name type="scientific">Mycobacteroides immunogenum</name>
    <dbReference type="NCBI Taxonomy" id="83262"/>
    <lineage>
        <taxon>Bacteria</taxon>
        <taxon>Bacillati</taxon>
        <taxon>Actinomycetota</taxon>
        <taxon>Actinomycetes</taxon>
        <taxon>Mycobacteriales</taxon>
        <taxon>Mycobacteriaceae</taxon>
        <taxon>Mycobacteroides</taxon>
    </lineage>
</organism>
<reference evidence="4 5" key="1">
    <citation type="submission" date="2015-09" db="EMBL/GenBank/DDBJ databases">
        <title>Genome Sequences of Mycobacterium immunogenum Isolates, Recuperated from a Chloraminated Drinking Water Distribution System Simulator Subjected to Episodes of Nitrification.</title>
        <authorList>
            <person name="Gomez-Alvarez V."/>
            <person name="Revetta R.P."/>
        </authorList>
    </citation>
    <scope>NUCLEOTIDE SEQUENCE [LARGE SCALE GENOMIC DNA]</scope>
    <source>
        <strain evidence="2 4">H008</strain>
        <strain evidence="3 5">H076</strain>
    </source>
</reference>
<evidence type="ECO:0000313" key="3">
    <source>
        <dbReference type="EMBL" id="KPG26120.1"/>
    </source>
</evidence>
<feature type="domain" description="ER-bound oxygenase mpaB/mpaB'/Rubber oxygenase catalytic" evidence="1">
    <location>
        <begin position="45"/>
        <end position="282"/>
    </location>
</feature>
<gene>
    <name evidence="2" type="ORF">AN908_24585</name>
    <name evidence="3" type="ORF">AN912_26025</name>
</gene>
<name>A0A7V8RUG6_9MYCO</name>